<organism evidence="1 2">
    <name type="scientific">Strongyloides venezuelensis</name>
    <name type="common">Threadworm</name>
    <dbReference type="NCBI Taxonomy" id="75913"/>
    <lineage>
        <taxon>Eukaryota</taxon>
        <taxon>Metazoa</taxon>
        <taxon>Ecdysozoa</taxon>
        <taxon>Nematoda</taxon>
        <taxon>Chromadorea</taxon>
        <taxon>Rhabditida</taxon>
        <taxon>Tylenchina</taxon>
        <taxon>Panagrolaimomorpha</taxon>
        <taxon>Strongyloidoidea</taxon>
        <taxon>Strongyloididae</taxon>
        <taxon>Strongyloides</taxon>
    </lineage>
</organism>
<dbReference type="STRING" id="75913.A0A0K0F514"/>
<reference evidence="2" key="2">
    <citation type="submission" date="2015-08" db="UniProtKB">
        <authorList>
            <consortium name="WormBaseParasite"/>
        </authorList>
    </citation>
    <scope>IDENTIFICATION</scope>
</reference>
<name>A0A0K0F514_STRVS</name>
<reference evidence="1" key="1">
    <citation type="submission" date="2014-07" db="EMBL/GenBank/DDBJ databases">
        <authorList>
            <person name="Martin A.A"/>
            <person name="De Silva N."/>
        </authorList>
    </citation>
    <scope>NUCLEOTIDE SEQUENCE</scope>
</reference>
<evidence type="ECO:0000313" key="1">
    <source>
        <dbReference type="Proteomes" id="UP000035680"/>
    </source>
</evidence>
<dbReference type="Proteomes" id="UP000035680">
    <property type="component" value="Unassembled WGS sequence"/>
</dbReference>
<proteinExistence type="predicted"/>
<dbReference type="Gene3D" id="3.30.710.10">
    <property type="entry name" value="Potassium Channel Kv1.1, Chain A"/>
    <property type="match status" value="1"/>
</dbReference>
<dbReference type="AlphaFoldDB" id="A0A0K0F514"/>
<dbReference type="InterPro" id="IPR011333">
    <property type="entry name" value="SKP1/BTB/POZ_sf"/>
</dbReference>
<dbReference type="PANTHER" id="PTHR24413">
    <property type="entry name" value="SPECKLE-TYPE POZ PROTEIN"/>
    <property type="match status" value="1"/>
</dbReference>
<evidence type="ECO:0000313" key="2">
    <source>
        <dbReference type="WBParaSite" id="SVE_0390400.1"/>
    </source>
</evidence>
<accession>A0A0K0F514</accession>
<keyword evidence="1" id="KW-1185">Reference proteome</keyword>
<sequence>MVTYLYTGISPNMDKMVLEMFDIEHKYELKQLKSMAEKNLVYSLSIENVCAYLKHSLSRSIETLKEWYLRFIYLNLKDIVNRKEWKVVSKDNPSLISEIVSIEMMQID</sequence>
<protein>
    <submittedName>
        <fullName evidence="2">Speckle-type POZ protein (inferred by orthology to a human protein)</fullName>
    </submittedName>
</protein>
<dbReference type="WBParaSite" id="SVE_0390400.1">
    <property type="protein sequence ID" value="SVE_0390400.1"/>
    <property type="gene ID" value="SVE_0390400"/>
</dbReference>